<feature type="domain" description="Ribosomal RNA adenine methylase transferase N-terminal" evidence="9">
    <location>
        <begin position="36"/>
        <end position="212"/>
    </location>
</feature>
<feature type="binding site" evidence="7 8">
    <location>
        <position position="77"/>
    </location>
    <ligand>
        <name>S-adenosyl-L-methionine</name>
        <dbReference type="ChEBI" id="CHEBI:59789"/>
    </ligand>
</feature>
<dbReference type="CDD" id="cd02440">
    <property type="entry name" value="AdoMet_MTases"/>
    <property type="match status" value="1"/>
</dbReference>
<keyword evidence="2 7" id="KW-0698">rRNA processing</keyword>
<reference evidence="10 11" key="1">
    <citation type="submission" date="2018-08" db="EMBL/GenBank/DDBJ databases">
        <title>A genome reference for cultivated species of the human gut microbiota.</title>
        <authorList>
            <person name="Zou Y."/>
            <person name="Xue W."/>
            <person name="Luo G."/>
        </authorList>
    </citation>
    <scope>NUCLEOTIDE SEQUENCE [LARGE SCALE GENOMIC DNA]</scope>
    <source>
        <strain evidence="10 11">AF24-29</strain>
    </source>
</reference>
<feature type="binding site" evidence="7 8">
    <location>
        <position position="31"/>
    </location>
    <ligand>
        <name>S-adenosyl-L-methionine</name>
        <dbReference type="ChEBI" id="CHEBI:59789"/>
    </ligand>
</feature>
<accession>A0A412FZD6</accession>
<dbReference type="InterPro" id="IPR029063">
    <property type="entry name" value="SAM-dependent_MTases_sf"/>
</dbReference>
<dbReference type="InterPro" id="IPR001737">
    <property type="entry name" value="KsgA/Erm"/>
</dbReference>
<keyword evidence="11" id="KW-1185">Reference proteome</keyword>
<feature type="binding site" evidence="7 8">
    <location>
        <position position="56"/>
    </location>
    <ligand>
        <name>S-adenosyl-L-methionine</name>
        <dbReference type="ChEBI" id="CHEBI:59789"/>
    </ligand>
</feature>
<dbReference type="GeneID" id="83015712"/>
<protein>
    <recommendedName>
        <fullName evidence="7">Ribosomal RNA small subunit methyltransferase A</fullName>
        <ecNumber evidence="7">2.1.1.182</ecNumber>
    </recommendedName>
    <alternativeName>
        <fullName evidence="7">16S rRNA (adenine(1518)-N(6)/adenine(1519)-N(6))-dimethyltransferase</fullName>
    </alternativeName>
    <alternativeName>
        <fullName evidence="7">16S rRNA dimethyladenosine transferase</fullName>
    </alternativeName>
    <alternativeName>
        <fullName evidence="7">16S rRNA dimethylase</fullName>
    </alternativeName>
    <alternativeName>
        <fullName evidence="7">S-adenosylmethionine-6-N', N'-adenosyl(rRNA) dimethyltransferase</fullName>
    </alternativeName>
</protein>
<dbReference type="GO" id="GO:0052908">
    <property type="term" value="F:16S rRNA (adenine(1518)-N(6)/adenine(1519)-N(6))-dimethyltransferase activity"/>
    <property type="evidence" value="ECO:0007669"/>
    <property type="project" value="UniProtKB-EC"/>
</dbReference>
<evidence type="ECO:0000259" key="9">
    <source>
        <dbReference type="SMART" id="SM00650"/>
    </source>
</evidence>
<proteinExistence type="inferred from homology"/>
<keyword evidence="3 7" id="KW-0489">Methyltransferase</keyword>
<evidence type="ECO:0000256" key="8">
    <source>
        <dbReference type="PROSITE-ProRule" id="PRU01026"/>
    </source>
</evidence>
<dbReference type="InterPro" id="IPR011530">
    <property type="entry name" value="rRNA_adenine_dimethylase"/>
</dbReference>
<comment type="subcellular location">
    <subcellularLocation>
        <location evidence="7">Cytoplasm</location>
    </subcellularLocation>
</comment>
<dbReference type="InterPro" id="IPR020596">
    <property type="entry name" value="rRNA_Ade_Mease_Trfase_CS"/>
</dbReference>
<dbReference type="HAMAP" id="MF_00607">
    <property type="entry name" value="16SrRNA_methyltr_A"/>
    <property type="match status" value="1"/>
</dbReference>
<name>A0A412FZD6_9FIRM</name>
<dbReference type="FunFam" id="3.40.50.150:FF:000023">
    <property type="entry name" value="Ribosomal RNA small subunit methyltransferase A"/>
    <property type="match status" value="1"/>
</dbReference>
<evidence type="ECO:0000313" key="11">
    <source>
        <dbReference type="Proteomes" id="UP000284178"/>
    </source>
</evidence>
<evidence type="ECO:0000256" key="5">
    <source>
        <dbReference type="ARBA" id="ARBA00022691"/>
    </source>
</evidence>
<dbReference type="SMART" id="SM00650">
    <property type="entry name" value="rADc"/>
    <property type="match status" value="1"/>
</dbReference>
<dbReference type="Proteomes" id="UP000284178">
    <property type="component" value="Unassembled WGS sequence"/>
</dbReference>
<dbReference type="SUPFAM" id="SSF53335">
    <property type="entry name" value="S-adenosyl-L-methionine-dependent methyltransferases"/>
    <property type="match status" value="1"/>
</dbReference>
<dbReference type="Pfam" id="PF00398">
    <property type="entry name" value="RrnaAD"/>
    <property type="match status" value="1"/>
</dbReference>
<dbReference type="RefSeq" id="WP_117895094.1">
    <property type="nucleotide sequence ID" value="NZ_CABJCV010000011.1"/>
</dbReference>
<gene>
    <name evidence="7" type="primary">rsmA</name>
    <name evidence="7" type="synonym">ksgA</name>
    <name evidence="10" type="ORF">DWY25_09895</name>
</gene>
<dbReference type="AlphaFoldDB" id="A0A412FZD6"/>
<comment type="similarity">
    <text evidence="7">Belongs to the class I-like SAM-binding methyltransferase superfamily. rRNA adenine N(6)-methyltransferase family. RsmA subfamily.</text>
</comment>
<dbReference type="PANTHER" id="PTHR11727">
    <property type="entry name" value="DIMETHYLADENOSINE TRANSFERASE"/>
    <property type="match status" value="1"/>
</dbReference>
<dbReference type="GO" id="GO:0005829">
    <property type="term" value="C:cytosol"/>
    <property type="evidence" value="ECO:0007669"/>
    <property type="project" value="TreeGrafter"/>
</dbReference>
<evidence type="ECO:0000256" key="2">
    <source>
        <dbReference type="ARBA" id="ARBA00022552"/>
    </source>
</evidence>
<keyword evidence="5 7" id="KW-0949">S-adenosyl-L-methionine</keyword>
<evidence type="ECO:0000256" key="7">
    <source>
        <dbReference type="HAMAP-Rule" id="MF_00607"/>
    </source>
</evidence>
<dbReference type="InterPro" id="IPR020598">
    <property type="entry name" value="rRNA_Ade_methylase_Trfase_N"/>
</dbReference>
<evidence type="ECO:0000256" key="1">
    <source>
        <dbReference type="ARBA" id="ARBA00022490"/>
    </source>
</evidence>
<comment type="caution">
    <text evidence="10">The sequence shown here is derived from an EMBL/GenBank/DDBJ whole genome shotgun (WGS) entry which is preliminary data.</text>
</comment>
<comment type="function">
    <text evidence="7">Specifically dimethylates two adjacent adenosines (A1518 and A1519) in the loop of a conserved hairpin near the 3'-end of 16S rRNA in the 30S particle. May play a critical role in biogenesis of 30S subunits.</text>
</comment>
<evidence type="ECO:0000256" key="6">
    <source>
        <dbReference type="ARBA" id="ARBA00022884"/>
    </source>
</evidence>
<evidence type="ECO:0000313" key="10">
    <source>
        <dbReference type="EMBL" id="RGR73529.1"/>
    </source>
</evidence>
<dbReference type="NCBIfam" id="TIGR00755">
    <property type="entry name" value="ksgA"/>
    <property type="match status" value="1"/>
</dbReference>
<comment type="catalytic activity">
    <reaction evidence="7">
        <text>adenosine(1518)/adenosine(1519) in 16S rRNA + 4 S-adenosyl-L-methionine = N(6)-dimethyladenosine(1518)/N(6)-dimethyladenosine(1519) in 16S rRNA + 4 S-adenosyl-L-homocysteine + 4 H(+)</text>
        <dbReference type="Rhea" id="RHEA:19609"/>
        <dbReference type="Rhea" id="RHEA-COMP:10232"/>
        <dbReference type="Rhea" id="RHEA-COMP:10233"/>
        <dbReference type="ChEBI" id="CHEBI:15378"/>
        <dbReference type="ChEBI" id="CHEBI:57856"/>
        <dbReference type="ChEBI" id="CHEBI:59789"/>
        <dbReference type="ChEBI" id="CHEBI:74411"/>
        <dbReference type="ChEBI" id="CHEBI:74493"/>
        <dbReference type="EC" id="2.1.1.182"/>
    </reaction>
</comment>
<dbReference type="PANTHER" id="PTHR11727:SF7">
    <property type="entry name" value="DIMETHYLADENOSINE TRANSFERASE-RELATED"/>
    <property type="match status" value="1"/>
</dbReference>
<dbReference type="InterPro" id="IPR023165">
    <property type="entry name" value="rRNA_Ade_diMease-like_C"/>
</dbReference>
<sequence length="291" mass="33205">MNKPIATMARTNEILAKYDLYAKKNFGQNFIIEPGIVEKIARLSHADEHSAVIEIGPGIGALTEQLARVAGQVLAFEIDDRLIEVLADTLSDYPHVEVVHQDFLEADLNATVEKLKTQWNQVLVCANLPYYITTPILFKIFESKADIPVITVMMQKEVADRFTAAVSTKDYNALSVIVQYQYQVQTVMKIPKTIFNPRPAVDSAVVQFTRRQPVRTARDEAQFFALVKGCFKQRRKTLYNNFREYLQDKDEATRLLSEAGLEPSLRAETMTLDQFLDLYEVTYETKSLREN</sequence>
<dbReference type="Gene3D" id="3.40.50.150">
    <property type="entry name" value="Vaccinia Virus protein VP39"/>
    <property type="match status" value="1"/>
</dbReference>
<dbReference type="EC" id="2.1.1.182" evidence="7"/>
<dbReference type="PROSITE" id="PS01131">
    <property type="entry name" value="RRNA_A_DIMETH"/>
    <property type="match status" value="1"/>
</dbReference>
<evidence type="ECO:0000256" key="4">
    <source>
        <dbReference type="ARBA" id="ARBA00022679"/>
    </source>
</evidence>
<feature type="binding site" evidence="7 8">
    <location>
        <position position="127"/>
    </location>
    <ligand>
        <name>S-adenosyl-L-methionine</name>
        <dbReference type="ChEBI" id="CHEBI:59789"/>
    </ligand>
</feature>
<dbReference type="EMBL" id="QRUP01000011">
    <property type="protein sequence ID" value="RGR73529.1"/>
    <property type="molecule type" value="Genomic_DNA"/>
</dbReference>
<keyword evidence="1 7" id="KW-0963">Cytoplasm</keyword>
<feature type="binding site" evidence="7 8">
    <location>
        <position position="102"/>
    </location>
    <ligand>
        <name>S-adenosyl-L-methionine</name>
        <dbReference type="ChEBI" id="CHEBI:59789"/>
    </ligand>
</feature>
<evidence type="ECO:0000256" key="3">
    <source>
        <dbReference type="ARBA" id="ARBA00022603"/>
    </source>
</evidence>
<keyword evidence="6 7" id="KW-0694">RNA-binding</keyword>
<dbReference type="GO" id="GO:0003723">
    <property type="term" value="F:RNA binding"/>
    <property type="evidence" value="ECO:0007669"/>
    <property type="project" value="UniProtKB-UniRule"/>
</dbReference>
<dbReference type="Gene3D" id="1.10.8.100">
    <property type="entry name" value="Ribosomal RNA adenine dimethylase-like, domain 2"/>
    <property type="match status" value="1"/>
</dbReference>
<organism evidence="10 11">
    <name type="scientific">Holdemania filiformis</name>
    <dbReference type="NCBI Taxonomy" id="61171"/>
    <lineage>
        <taxon>Bacteria</taxon>
        <taxon>Bacillati</taxon>
        <taxon>Bacillota</taxon>
        <taxon>Erysipelotrichia</taxon>
        <taxon>Erysipelotrichales</taxon>
        <taxon>Erysipelotrichaceae</taxon>
        <taxon>Holdemania</taxon>
    </lineage>
</organism>
<keyword evidence="4 7" id="KW-0808">Transferase</keyword>
<dbReference type="PROSITE" id="PS51689">
    <property type="entry name" value="SAM_RNA_A_N6_MT"/>
    <property type="match status" value="1"/>
</dbReference>
<feature type="binding site" evidence="7 8">
    <location>
        <position position="29"/>
    </location>
    <ligand>
        <name>S-adenosyl-L-methionine</name>
        <dbReference type="ChEBI" id="CHEBI:59789"/>
    </ligand>
</feature>